<dbReference type="PANTHER" id="PTHR36115">
    <property type="entry name" value="PROLINE-RICH ANTIGEN HOMOLOG-RELATED"/>
    <property type="match status" value="1"/>
</dbReference>
<keyword evidence="9" id="KW-1185">Reference proteome</keyword>
<accession>A0A518ATP2</accession>
<feature type="transmembrane region" description="Helical" evidence="6">
    <location>
        <begin position="73"/>
        <end position="95"/>
    </location>
</feature>
<reference evidence="8 9" key="1">
    <citation type="submission" date="2019-02" db="EMBL/GenBank/DDBJ databases">
        <title>Deep-cultivation of Planctomycetes and their phenomic and genomic characterization uncovers novel biology.</title>
        <authorList>
            <person name="Wiegand S."/>
            <person name="Jogler M."/>
            <person name="Boedeker C."/>
            <person name="Pinto D."/>
            <person name="Vollmers J."/>
            <person name="Rivas-Marin E."/>
            <person name="Kohn T."/>
            <person name="Peeters S.H."/>
            <person name="Heuer A."/>
            <person name="Rast P."/>
            <person name="Oberbeckmann S."/>
            <person name="Bunk B."/>
            <person name="Jeske O."/>
            <person name="Meyerdierks A."/>
            <person name="Storesund J.E."/>
            <person name="Kallscheuer N."/>
            <person name="Luecker S."/>
            <person name="Lage O.M."/>
            <person name="Pohl T."/>
            <person name="Merkel B.J."/>
            <person name="Hornburger P."/>
            <person name="Mueller R.-W."/>
            <person name="Bruemmer F."/>
            <person name="Labrenz M."/>
            <person name="Spormann A.M."/>
            <person name="Op den Camp H."/>
            <person name="Overmann J."/>
            <person name="Amann R."/>
            <person name="Jetten M.S.M."/>
            <person name="Mascher T."/>
            <person name="Medema M.H."/>
            <person name="Devos D.P."/>
            <person name="Kaster A.-K."/>
            <person name="Ovreas L."/>
            <person name="Rohde M."/>
            <person name="Galperin M.Y."/>
            <person name="Jogler C."/>
        </authorList>
    </citation>
    <scope>NUCLEOTIDE SEQUENCE [LARGE SCALE GENOMIC DNA]</scope>
    <source>
        <strain evidence="8 9">Pan181</strain>
    </source>
</reference>
<evidence type="ECO:0000313" key="8">
    <source>
        <dbReference type="EMBL" id="QDU58066.1"/>
    </source>
</evidence>
<feature type="domain" description="RDD" evidence="7">
    <location>
        <begin position="10"/>
        <end position="166"/>
    </location>
</feature>
<evidence type="ECO:0000256" key="4">
    <source>
        <dbReference type="ARBA" id="ARBA00022989"/>
    </source>
</evidence>
<evidence type="ECO:0000256" key="2">
    <source>
        <dbReference type="ARBA" id="ARBA00022475"/>
    </source>
</evidence>
<keyword evidence="4 6" id="KW-1133">Transmembrane helix</keyword>
<evidence type="ECO:0000256" key="6">
    <source>
        <dbReference type="SAM" id="Phobius"/>
    </source>
</evidence>
<organism evidence="8 9">
    <name type="scientific">Aeoliella mucimassa</name>
    <dbReference type="NCBI Taxonomy" id="2527972"/>
    <lineage>
        <taxon>Bacteria</taxon>
        <taxon>Pseudomonadati</taxon>
        <taxon>Planctomycetota</taxon>
        <taxon>Planctomycetia</taxon>
        <taxon>Pirellulales</taxon>
        <taxon>Lacipirellulaceae</taxon>
        <taxon>Aeoliella</taxon>
    </lineage>
</organism>
<comment type="subcellular location">
    <subcellularLocation>
        <location evidence="1">Cell membrane</location>
        <topology evidence="1">Multi-pass membrane protein</topology>
    </subcellularLocation>
</comment>
<evidence type="ECO:0000256" key="1">
    <source>
        <dbReference type="ARBA" id="ARBA00004651"/>
    </source>
</evidence>
<dbReference type="GO" id="GO:0005886">
    <property type="term" value="C:plasma membrane"/>
    <property type="evidence" value="ECO:0007669"/>
    <property type="project" value="UniProtKB-SubCell"/>
</dbReference>
<dbReference type="Pfam" id="PF06271">
    <property type="entry name" value="RDD"/>
    <property type="match status" value="1"/>
</dbReference>
<evidence type="ECO:0000256" key="3">
    <source>
        <dbReference type="ARBA" id="ARBA00022692"/>
    </source>
</evidence>
<keyword evidence="2" id="KW-1003">Cell membrane</keyword>
<dbReference type="PANTHER" id="PTHR36115:SF4">
    <property type="entry name" value="MEMBRANE PROTEIN"/>
    <property type="match status" value="1"/>
</dbReference>
<dbReference type="Proteomes" id="UP000315750">
    <property type="component" value="Chromosome"/>
</dbReference>
<keyword evidence="5 6" id="KW-0472">Membrane</keyword>
<protein>
    <submittedName>
        <fullName evidence="8">RDD family protein</fullName>
    </submittedName>
</protein>
<name>A0A518ATP2_9BACT</name>
<keyword evidence="3 6" id="KW-0812">Transmembrane</keyword>
<dbReference type="InterPro" id="IPR051791">
    <property type="entry name" value="Pra-immunoreactive"/>
</dbReference>
<evidence type="ECO:0000256" key="5">
    <source>
        <dbReference type="ARBA" id="ARBA00023136"/>
    </source>
</evidence>
<gene>
    <name evidence="8" type="ORF">Pan181_42920</name>
</gene>
<dbReference type="RefSeq" id="WP_197528555.1">
    <property type="nucleotide sequence ID" value="NZ_CP036278.1"/>
</dbReference>
<evidence type="ECO:0000259" key="7">
    <source>
        <dbReference type="Pfam" id="PF06271"/>
    </source>
</evidence>
<feature type="transmembrane region" description="Helical" evidence="6">
    <location>
        <begin position="129"/>
        <end position="149"/>
    </location>
</feature>
<dbReference type="AlphaFoldDB" id="A0A518ATP2"/>
<dbReference type="KEGG" id="amuc:Pan181_42920"/>
<proteinExistence type="predicted"/>
<evidence type="ECO:0000313" key="9">
    <source>
        <dbReference type="Proteomes" id="UP000315750"/>
    </source>
</evidence>
<dbReference type="InterPro" id="IPR010432">
    <property type="entry name" value="RDD"/>
</dbReference>
<dbReference type="EMBL" id="CP036278">
    <property type="protein sequence ID" value="QDU58066.1"/>
    <property type="molecule type" value="Genomic_DNA"/>
</dbReference>
<sequence>MAPYSHAPLAGRGVRLGAAIIDVMILLAVLFPLYFAITFMFYPKMWDFVSMDRQGKTQAQIQREIEANQPSVLFGYGMVPLGYGIYLAINGYLLATNGQTVAKNLLGIKIVRTDGSPADLGRLFGIRYLPFKLIMLIPWLGFLVTWIINPLMIFRESRKCLHDDLADTIVVQA</sequence>
<feature type="transmembrane region" description="Helical" evidence="6">
    <location>
        <begin position="20"/>
        <end position="42"/>
    </location>
</feature>